<dbReference type="RefSeq" id="WP_085805801.1">
    <property type="nucleotide sequence ID" value="NZ_FWFX01000006.1"/>
</dbReference>
<evidence type="ECO:0000313" key="4">
    <source>
        <dbReference type="Proteomes" id="UP000193061"/>
    </source>
</evidence>
<feature type="domain" description="Chlorhexidine efflux transporter" evidence="2">
    <location>
        <begin position="4"/>
        <end position="64"/>
    </location>
</feature>
<feature type="transmembrane region" description="Helical" evidence="1">
    <location>
        <begin position="12"/>
        <end position="34"/>
    </location>
</feature>
<dbReference type="NCBIfam" id="NF033664">
    <property type="entry name" value="PACE_transport"/>
    <property type="match status" value="1"/>
</dbReference>
<keyword evidence="1" id="KW-0472">Membrane</keyword>
<feature type="transmembrane region" description="Helical" evidence="1">
    <location>
        <begin position="40"/>
        <end position="61"/>
    </location>
</feature>
<keyword evidence="4" id="KW-1185">Reference proteome</keyword>
<feature type="transmembrane region" description="Helical" evidence="1">
    <location>
        <begin position="82"/>
        <end position="101"/>
    </location>
</feature>
<evidence type="ECO:0000313" key="3">
    <source>
        <dbReference type="EMBL" id="SLN46552.1"/>
    </source>
</evidence>
<dbReference type="InterPro" id="IPR007896">
    <property type="entry name" value="BTP_bacteria"/>
</dbReference>
<proteinExistence type="predicted"/>
<dbReference type="Proteomes" id="UP000193061">
    <property type="component" value="Unassembled WGS sequence"/>
</dbReference>
<protein>
    <submittedName>
        <fullName evidence="3">Bacterial Transmembrane Pair family protein</fullName>
    </submittedName>
</protein>
<dbReference type="Pfam" id="PF05232">
    <property type="entry name" value="BTP"/>
    <property type="match status" value="2"/>
</dbReference>
<accession>A0A1X6ZB44</accession>
<reference evidence="3 4" key="1">
    <citation type="submission" date="2017-03" db="EMBL/GenBank/DDBJ databases">
        <authorList>
            <person name="Afonso C.L."/>
            <person name="Miller P.J."/>
            <person name="Scott M.A."/>
            <person name="Spackman E."/>
            <person name="Goraichik I."/>
            <person name="Dimitrov K.M."/>
            <person name="Suarez D.L."/>
            <person name="Swayne D.E."/>
        </authorList>
    </citation>
    <scope>NUCLEOTIDE SEQUENCE [LARGE SCALE GENOMIC DNA]</scope>
    <source>
        <strain evidence="3 4">CECT 7450</strain>
    </source>
</reference>
<organism evidence="3 4">
    <name type="scientific">Roseovarius albus</name>
    <dbReference type="NCBI Taxonomy" id="1247867"/>
    <lineage>
        <taxon>Bacteria</taxon>
        <taxon>Pseudomonadati</taxon>
        <taxon>Pseudomonadota</taxon>
        <taxon>Alphaproteobacteria</taxon>
        <taxon>Rhodobacterales</taxon>
        <taxon>Roseobacteraceae</taxon>
        <taxon>Roseovarius</taxon>
    </lineage>
</organism>
<dbReference type="EMBL" id="FWFX01000006">
    <property type="protein sequence ID" value="SLN46552.1"/>
    <property type="molecule type" value="Genomic_DNA"/>
</dbReference>
<feature type="domain" description="Chlorhexidine efflux transporter" evidence="2">
    <location>
        <begin position="79"/>
        <end position="138"/>
    </location>
</feature>
<evidence type="ECO:0000256" key="1">
    <source>
        <dbReference type="SAM" id="Phobius"/>
    </source>
</evidence>
<dbReference type="InterPro" id="IPR058208">
    <property type="entry name" value="PACE"/>
</dbReference>
<sequence length="152" mass="16903">MHLRSIRERIIQTLSFEVIGICFVSPLYAFVVGADMGKSFALITLISIVILTWTPLFNTLFDYIDALHSGRVASDRPGPLRVFHAVMHEVSAIALTCPILIHVGGHSLLGALKVNLGLTLTYTLYTYVFHLVYDHLRPVEAEDLELGQPQSL</sequence>
<name>A0A1X6ZB44_9RHOB</name>
<dbReference type="AlphaFoldDB" id="A0A1X6ZB44"/>
<keyword evidence="1 3" id="KW-0812">Transmembrane</keyword>
<dbReference type="OrthoDB" id="7744566at2"/>
<evidence type="ECO:0000259" key="2">
    <source>
        <dbReference type="Pfam" id="PF05232"/>
    </source>
</evidence>
<gene>
    <name evidence="3" type="ORF">ROA7450_02289</name>
</gene>
<keyword evidence="1" id="KW-1133">Transmembrane helix</keyword>